<evidence type="ECO:0000256" key="1">
    <source>
        <dbReference type="ARBA" id="ARBA00006484"/>
    </source>
</evidence>
<dbReference type="OrthoDB" id="498125at2759"/>
<dbReference type="EC" id="1.1.1.100" evidence="2"/>
<dbReference type="PRINTS" id="PR00080">
    <property type="entry name" value="SDRFAMILY"/>
</dbReference>
<dbReference type="EMBL" id="MU003692">
    <property type="protein sequence ID" value="KAF2817276.1"/>
    <property type="molecule type" value="Genomic_DNA"/>
</dbReference>
<keyword evidence="3" id="KW-0521">NADP</keyword>
<dbReference type="Gene3D" id="3.40.50.720">
    <property type="entry name" value="NAD(P)-binding Rossmann-like Domain"/>
    <property type="match status" value="2"/>
</dbReference>
<dbReference type="InterPro" id="IPR002347">
    <property type="entry name" value="SDR_fam"/>
</dbReference>
<comment type="similarity">
    <text evidence="1 5">Belongs to the short-chain dehydrogenases/reductases (SDR) family.</text>
</comment>
<dbReference type="GeneID" id="54462515"/>
<dbReference type="PRINTS" id="PR00081">
    <property type="entry name" value="GDHRDH"/>
</dbReference>
<reference evidence="8" key="3">
    <citation type="submission" date="2025-04" db="UniProtKB">
        <authorList>
            <consortium name="RefSeq"/>
        </authorList>
    </citation>
    <scope>IDENTIFICATION</scope>
    <source>
        <strain evidence="8">CBS 304.34</strain>
    </source>
</reference>
<dbReference type="PANTHER" id="PTHR42879:SF2">
    <property type="entry name" value="3-OXOACYL-[ACYL-CARRIER-PROTEIN] REDUCTASE FABG"/>
    <property type="match status" value="1"/>
</dbReference>
<proteinExistence type="inferred from homology"/>
<evidence type="ECO:0000313" key="6">
    <source>
        <dbReference type="EMBL" id="KAF2817276.1"/>
    </source>
</evidence>
<dbReference type="RefSeq" id="XP_033584240.1">
    <property type="nucleotide sequence ID" value="XM_033721622.1"/>
</dbReference>
<dbReference type="PROSITE" id="PS00061">
    <property type="entry name" value="ADH_SHORT"/>
    <property type="match status" value="1"/>
</dbReference>
<dbReference type="GO" id="GO:0032787">
    <property type="term" value="P:monocarboxylic acid metabolic process"/>
    <property type="evidence" value="ECO:0007669"/>
    <property type="project" value="UniProtKB-ARBA"/>
</dbReference>
<gene>
    <name evidence="6 8" type="ORF">BDZ99DRAFT_470303</name>
</gene>
<dbReference type="Pfam" id="PF00106">
    <property type="entry name" value="adh_short"/>
    <property type="match status" value="1"/>
</dbReference>
<dbReference type="InterPro" id="IPR050259">
    <property type="entry name" value="SDR"/>
</dbReference>
<name>A0A6A6Z8D4_9PEZI</name>
<evidence type="ECO:0000256" key="3">
    <source>
        <dbReference type="ARBA" id="ARBA00022857"/>
    </source>
</evidence>
<evidence type="ECO:0000313" key="7">
    <source>
        <dbReference type="Proteomes" id="UP000504636"/>
    </source>
</evidence>
<dbReference type="SUPFAM" id="SSF51735">
    <property type="entry name" value="NAD(P)-binding Rossmann-fold domains"/>
    <property type="match status" value="1"/>
</dbReference>
<evidence type="ECO:0000256" key="4">
    <source>
        <dbReference type="ARBA" id="ARBA00048508"/>
    </source>
</evidence>
<dbReference type="AlphaFoldDB" id="A0A6A6Z8D4"/>
<evidence type="ECO:0000256" key="5">
    <source>
        <dbReference type="RuleBase" id="RU000363"/>
    </source>
</evidence>
<sequence length="273" mass="29306">MSSFPISRLSRHGLKGAKNLPTVSSQTSLSARAYATPSKQKRRTAIVTRSSQGIGKAIALRLAEDGYDILVNDVQTNETGVLEVVKEVKSLGRNAFPYLADVSKLNEVERMVETSVSELGPLNIMITNAGIAGFGSHRAGCASNVRNKHSVAAFKPSHMLSHYTASKWAVRGLTISFALEIAAHKITVNAYAPGVVGTAMWDLINEEMGKKTGAKKGETIKKWSEELIALGRTSVPSDASNLVSFLSDPDSDYTTGQTILVDGGMVYTYGRTL</sequence>
<evidence type="ECO:0000313" key="8">
    <source>
        <dbReference type="RefSeq" id="XP_033584240.1"/>
    </source>
</evidence>
<comment type="catalytic activity">
    <reaction evidence="4">
        <text>a (3R)-hydroxyacyl-[ACP] + NADP(+) = a 3-oxoacyl-[ACP] + NADPH + H(+)</text>
        <dbReference type="Rhea" id="RHEA:17397"/>
        <dbReference type="Rhea" id="RHEA-COMP:9916"/>
        <dbReference type="Rhea" id="RHEA-COMP:9945"/>
        <dbReference type="ChEBI" id="CHEBI:15378"/>
        <dbReference type="ChEBI" id="CHEBI:57783"/>
        <dbReference type="ChEBI" id="CHEBI:58349"/>
        <dbReference type="ChEBI" id="CHEBI:78776"/>
        <dbReference type="ChEBI" id="CHEBI:78827"/>
        <dbReference type="EC" id="1.1.1.100"/>
    </reaction>
</comment>
<reference evidence="6 8" key="1">
    <citation type="journal article" date="2020" name="Stud. Mycol.">
        <title>101 Dothideomycetes genomes: a test case for predicting lifestyles and emergence of pathogens.</title>
        <authorList>
            <person name="Haridas S."/>
            <person name="Albert R."/>
            <person name="Binder M."/>
            <person name="Bloem J."/>
            <person name="Labutti K."/>
            <person name="Salamov A."/>
            <person name="Andreopoulos B."/>
            <person name="Baker S."/>
            <person name="Barry K."/>
            <person name="Bills G."/>
            <person name="Bluhm B."/>
            <person name="Cannon C."/>
            <person name="Castanera R."/>
            <person name="Culley D."/>
            <person name="Daum C."/>
            <person name="Ezra D."/>
            <person name="Gonzalez J."/>
            <person name="Henrissat B."/>
            <person name="Kuo A."/>
            <person name="Liang C."/>
            <person name="Lipzen A."/>
            <person name="Lutzoni F."/>
            <person name="Magnuson J."/>
            <person name="Mondo S."/>
            <person name="Nolan M."/>
            <person name="Ohm R."/>
            <person name="Pangilinan J."/>
            <person name="Park H.-J."/>
            <person name="Ramirez L."/>
            <person name="Alfaro M."/>
            <person name="Sun H."/>
            <person name="Tritt A."/>
            <person name="Yoshinaga Y."/>
            <person name="Zwiers L.-H."/>
            <person name="Turgeon B."/>
            <person name="Goodwin S."/>
            <person name="Spatafora J."/>
            <person name="Crous P."/>
            <person name="Grigoriev I."/>
        </authorList>
    </citation>
    <scope>NUCLEOTIDE SEQUENCE</scope>
    <source>
        <strain evidence="6 8">CBS 304.34</strain>
    </source>
</reference>
<protein>
    <recommendedName>
        <fullName evidence="2">3-oxoacyl-[acyl-carrier-protein] reductase</fullName>
        <ecNumber evidence="2">1.1.1.100</ecNumber>
    </recommendedName>
</protein>
<reference evidence="8" key="2">
    <citation type="submission" date="2020-04" db="EMBL/GenBank/DDBJ databases">
        <authorList>
            <consortium name="NCBI Genome Project"/>
        </authorList>
    </citation>
    <scope>NUCLEOTIDE SEQUENCE</scope>
    <source>
        <strain evidence="8">CBS 304.34</strain>
    </source>
</reference>
<evidence type="ECO:0000256" key="2">
    <source>
        <dbReference type="ARBA" id="ARBA00012948"/>
    </source>
</evidence>
<accession>A0A6A6Z8D4</accession>
<dbReference type="InterPro" id="IPR020904">
    <property type="entry name" value="Sc_DH/Rdtase_CS"/>
</dbReference>
<dbReference type="GO" id="GO:0004316">
    <property type="term" value="F:3-oxoacyl-[acyl-carrier-protein] reductase (NADPH) activity"/>
    <property type="evidence" value="ECO:0007669"/>
    <property type="project" value="UniProtKB-EC"/>
</dbReference>
<keyword evidence="7" id="KW-1185">Reference proteome</keyword>
<dbReference type="Proteomes" id="UP000504636">
    <property type="component" value="Unplaced"/>
</dbReference>
<dbReference type="Pfam" id="PF13561">
    <property type="entry name" value="adh_short_C2"/>
    <property type="match status" value="1"/>
</dbReference>
<dbReference type="PANTHER" id="PTHR42879">
    <property type="entry name" value="3-OXOACYL-(ACYL-CARRIER-PROTEIN) REDUCTASE"/>
    <property type="match status" value="1"/>
</dbReference>
<dbReference type="InterPro" id="IPR036291">
    <property type="entry name" value="NAD(P)-bd_dom_sf"/>
</dbReference>
<organism evidence="6">
    <name type="scientific">Mytilinidion resinicola</name>
    <dbReference type="NCBI Taxonomy" id="574789"/>
    <lineage>
        <taxon>Eukaryota</taxon>
        <taxon>Fungi</taxon>
        <taxon>Dikarya</taxon>
        <taxon>Ascomycota</taxon>
        <taxon>Pezizomycotina</taxon>
        <taxon>Dothideomycetes</taxon>
        <taxon>Pleosporomycetidae</taxon>
        <taxon>Mytilinidiales</taxon>
        <taxon>Mytilinidiaceae</taxon>
        <taxon>Mytilinidion</taxon>
    </lineage>
</organism>